<evidence type="ECO:0000313" key="4">
    <source>
        <dbReference type="EMBL" id="GAH45215.1"/>
    </source>
</evidence>
<reference evidence="4" key="1">
    <citation type="journal article" date="2014" name="Front. Microbiol.">
        <title>High frequency of phylogenetically diverse reductive dehalogenase-homologous genes in deep subseafloor sedimentary metagenomes.</title>
        <authorList>
            <person name="Kawai M."/>
            <person name="Futagami T."/>
            <person name="Toyoda A."/>
            <person name="Takaki Y."/>
            <person name="Nishi S."/>
            <person name="Hori S."/>
            <person name="Arai W."/>
            <person name="Tsubouchi T."/>
            <person name="Morono Y."/>
            <person name="Uchiyama I."/>
            <person name="Ito T."/>
            <person name="Fujiyama A."/>
            <person name="Inagaki F."/>
            <person name="Takami H."/>
        </authorList>
    </citation>
    <scope>NUCLEOTIDE SEQUENCE</scope>
    <source>
        <strain evidence="4">Expedition CK06-06</strain>
    </source>
</reference>
<dbReference type="PROSITE" id="PS51199">
    <property type="entry name" value="SF4_HELICASE"/>
    <property type="match status" value="1"/>
</dbReference>
<dbReference type="SMART" id="SM00382">
    <property type="entry name" value="AAA"/>
    <property type="match status" value="1"/>
</dbReference>
<dbReference type="CDD" id="cd00984">
    <property type="entry name" value="DnaB_C"/>
    <property type="match status" value="1"/>
</dbReference>
<dbReference type="PANTHER" id="PTHR30153">
    <property type="entry name" value="REPLICATIVE DNA HELICASE DNAB"/>
    <property type="match status" value="1"/>
</dbReference>
<feature type="non-terminal residue" evidence="4">
    <location>
        <position position="1"/>
    </location>
</feature>
<dbReference type="GO" id="GO:0005524">
    <property type="term" value="F:ATP binding"/>
    <property type="evidence" value="ECO:0007669"/>
    <property type="project" value="InterPro"/>
</dbReference>
<evidence type="ECO:0000259" key="3">
    <source>
        <dbReference type="PROSITE" id="PS51199"/>
    </source>
</evidence>
<comment type="caution">
    <text evidence="4">The sequence shown here is derived from an EMBL/GenBank/DDBJ whole genome shotgun (WGS) entry which is preliminary data.</text>
</comment>
<dbReference type="Pfam" id="PF03796">
    <property type="entry name" value="DnaB_C"/>
    <property type="match status" value="1"/>
</dbReference>
<dbReference type="SUPFAM" id="SSF52540">
    <property type="entry name" value="P-loop containing nucleoside triphosphate hydrolases"/>
    <property type="match status" value="1"/>
</dbReference>
<dbReference type="PANTHER" id="PTHR30153:SF2">
    <property type="entry name" value="REPLICATIVE DNA HELICASE"/>
    <property type="match status" value="1"/>
</dbReference>
<feature type="region of interest" description="Disordered" evidence="2">
    <location>
        <begin position="273"/>
        <end position="299"/>
    </location>
</feature>
<name>X1GK37_9ZZZZ</name>
<dbReference type="InterPro" id="IPR007694">
    <property type="entry name" value="DNA_helicase_DnaB-like_C"/>
</dbReference>
<dbReference type="GO" id="GO:0006269">
    <property type="term" value="P:DNA replication, synthesis of primer"/>
    <property type="evidence" value="ECO:0007669"/>
    <property type="project" value="UniProtKB-KW"/>
</dbReference>
<dbReference type="GO" id="GO:0005829">
    <property type="term" value="C:cytosol"/>
    <property type="evidence" value="ECO:0007669"/>
    <property type="project" value="TreeGrafter"/>
</dbReference>
<dbReference type="GO" id="GO:0003678">
    <property type="term" value="F:DNA helicase activity"/>
    <property type="evidence" value="ECO:0007669"/>
    <property type="project" value="InterPro"/>
</dbReference>
<keyword evidence="1" id="KW-0639">Primosome</keyword>
<dbReference type="AlphaFoldDB" id="X1GK37"/>
<dbReference type="InterPro" id="IPR027417">
    <property type="entry name" value="P-loop_NTPase"/>
</dbReference>
<feature type="domain" description="SF4 helicase" evidence="3">
    <location>
        <begin position="1"/>
        <end position="256"/>
    </location>
</feature>
<organism evidence="4">
    <name type="scientific">marine sediment metagenome</name>
    <dbReference type="NCBI Taxonomy" id="412755"/>
    <lineage>
        <taxon>unclassified sequences</taxon>
        <taxon>metagenomes</taxon>
        <taxon>ecological metagenomes</taxon>
    </lineage>
</organism>
<gene>
    <name evidence="4" type="ORF">S03H2_17112</name>
</gene>
<feature type="compositionally biased region" description="Basic and acidic residues" evidence="2">
    <location>
        <begin position="275"/>
        <end position="284"/>
    </location>
</feature>
<dbReference type="InterPro" id="IPR003593">
    <property type="entry name" value="AAA+_ATPase"/>
</dbReference>
<dbReference type="GO" id="GO:1990077">
    <property type="term" value="C:primosome complex"/>
    <property type="evidence" value="ECO:0007669"/>
    <property type="project" value="UniProtKB-KW"/>
</dbReference>
<sequence length="299" mass="33655">LTLGWQKSDLIVIASRPSMGKTAFALSMARNITVEHNKPVAFFSLEMSSIQLVTRLIVSETELPSNRIRNGNLDENEWKQLDSKIKSLVEAPLYIDDTPAISIFELRAKCRRLKLQHKVELIIVDYLQLMTGPSDVKGNREQEVSNISRSLKAISKELDVPIIALSQLNRSVEMRSGSKRPQLSDLRESGAIEQDADMVIFIYRPERYGILEDEDGNSLIGFAEIILAKHRNGPVGDVHLRFREEMAKFVELDDMEIGLLPGENQSVFTIGSKMNSDENSERTGNDMGNKSYSDKEGPF</sequence>
<proteinExistence type="predicted"/>
<evidence type="ECO:0000256" key="2">
    <source>
        <dbReference type="SAM" id="MobiDB-lite"/>
    </source>
</evidence>
<dbReference type="Gene3D" id="3.40.50.300">
    <property type="entry name" value="P-loop containing nucleotide triphosphate hydrolases"/>
    <property type="match status" value="1"/>
</dbReference>
<evidence type="ECO:0000256" key="1">
    <source>
        <dbReference type="ARBA" id="ARBA00022515"/>
    </source>
</evidence>
<dbReference type="EMBL" id="BARU01008801">
    <property type="protein sequence ID" value="GAH45215.1"/>
    <property type="molecule type" value="Genomic_DNA"/>
</dbReference>
<protein>
    <recommendedName>
        <fullName evidence="3">SF4 helicase domain-containing protein</fullName>
    </recommendedName>
</protein>
<accession>X1GK37</accession>